<sequence length="887" mass="102057">MTEMSIVPEEKRILLERLNLKTSTNDIERFFTRWGPLSECIVMFDKNTRRSRGYGFICFVWNHHCEQCLEAQPHSIDGVQIEMRQIKDVSSNPIVKYVNTRKILVSFLNARLAVDEIEEYFSKYGVAHVDCAVDALNEEPLYFAYVTFDEVESCNRCINIGEHCINGYPIFIKKVIRREDLKKAEQMERVRAVCEARIQEELEEEAGRKRRYLDRKLRENYATELALLRPPPPPPPAAPRLRETAVEDPTPTSSWVPLLPNEQFQEDSASHLAGYGPQRQEHTQCSTFTGPHFPTHHIGTKTSQWIPLPHGSTSTPSDVVRRYSASGEPFNSLLFLQDRKFNDRFTLANYCMEKNLCIMLVFEMDFAIIATAPLSLSLELNITEGFAKIVHIWKECCHTANRRLLGVVLVSEQEDSVRDHILAISNVFSKNIEIHKFIPKSPGVFSTCAYEASFCLGNHVVEFLPFVVDGRRHPHVSFPYRLALVEGPDQHWNISLSVSSDATDYIWMQKVAFPRLLTWLTEFEQRNRMVSHRLVDVEDYSQLYCEIKNKWGQQIAATWTERTDPQKFVYEDCAIAAYLIAYWKQKGFVPQRFCDIGCGNGLLVHILQKMKVNGYGIDLRQRKIWTKFVGTDLREKTLIPEKDLLSDSDFLIGNHTDELTPWIPIIAARCRSNFFLLPCCPFDFYNRYQKKCGMDSTSVYSSYLMFIRDICLRLGYCVEEDRLKIPSTKRYCFLCTVPSGGLVANVENVISNMLLHTSSSNFVPREKFERLTVLNQSKIGYVGQTSVNTRRRFSCRGGGRLCSLKEIADILSEEEKAQLRDSDGGLQTFLKNQHQIFKVAKGTVSIRNWAEEGSRIVDGKLRTTDCWFQKYHSSGCPLSAEDCSYKH</sequence>
<dbReference type="InterPro" id="IPR029063">
    <property type="entry name" value="SAM-dependent_MTases_sf"/>
</dbReference>
<dbReference type="GO" id="GO:0003723">
    <property type="term" value="F:RNA binding"/>
    <property type="evidence" value="ECO:0007669"/>
    <property type="project" value="UniProtKB-UniRule"/>
</dbReference>
<evidence type="ECO:0000256" key="7">
    <source>
        <dbReference type="ARBA" id="ARBA00022603"/>
    </source>
</evidence>
<evidence type="ECO:0000256" key="3">
    <source>
        <dbReference type="ARBA" id="ARBA00009056"/>
    </source>
</evidence>
<dbReference type="EMBL" id="UYRX01000403">
    <property type="protein sequence ID" value="VDK81652.1"/>
    <property type="molecule type" value="Genomic_DNA"/>
</dbReference>
<dbReference type="EC" id="2.1.1.211" evidence="4"/>
<evidence type="ECO:0000256" key="10">
    <source>
        <dbReference type="ARBA" id="ARBA00022694"/>
    </source>
</evidence>
<feature type="region of interest" description="Disordered" evidence="13">
    <location>
        <begin position="226"/>
        <end position="252"/>
    </location>
</feature>
<dbReference type="Proteomes" id="UP000277928">
    <property type="component" value="Unassembled WGS sequence"/>
</dbReference>
<evidence type="ECO:0000256" key="4">
    <source>
        <dbReference type="ARBA" id="ARBA00012795"/>
    </source>
</evidence>
<accession>A0A3P6T111</accession>
<dbReference type="GO" id="GO:0141101">
    <property type="term" value="F:tRNA(Ser) (uridine(44)-2'-O-)-methyltransferase activity"/>
    <property type="evidence" value="ECO:0007669"/>
    <property type="project" value="UniProtKB-EC"/>
</dbReference>
<dbReference type="GO" id="GO:0030488">
    <property type="term" value="P:tRNA methylation"/>
    <property type="evidence" value="ECO:0007669"/>
    <property type="project" value="TreeGrafter"/>
</dbReference>
<keyword evidence="9" id="KW-0949">S-adenosyl-L-methionine</keyword>
<dbReference type="STRING" id="42156.A0A3P6T111"/>
<feature type="compositionally biased region" description="Pro residues" evidence="13">
    <location>
        <begin position="229"/>
        <end position="238"/>
    </location>
</feature>
<evidence type="ECO:0000256" key="5">
    <source>
        <dbReference type="ARBA" id="ARBA00018325"/>
    </source>
</evidence>
<evidence type="ECO:0000256" key="2">
    <source>
        <dbReference type="ARBA" id="ARBA00004496"/>
    </source>
</evidence>
<evidence type="ECO:0000259" key="14">
    <source>
        <dbReference type="PROSITE" id="PS50102"/>
    </source>
</evidence>
<evidence type="ECO:0000256" key="1">
    <source>
        <dbReference type="ARBA" id="ARBA00002778"/>
    </source>
</evidence>
<keyword evidence="8" id="KW-0808">Transferase</keyword>
<proteinExistence type="inferred from homology"/>
<dbReference type="InterPro" id="IPR000504">
    <property type="entry name" value="RRM_dom"/>
</dbReference>
<evidence type="ECO:0000313" key="16">
    <source>
        <dbReference type="Proteomes" id="UP000277928"/>
    </source>
</evidence>
<dbReference type="InterPro" id="IPR012677">
    <property type="entry name" value="Nucleotide-bd_a/b_plait_sf"/>
</dbReference>
<protein>
    <recommendedName>
        <fullName evidence="5">Probable tRNA (uracil-O(2)-)-methyltransferase</fullName>
        <ecNumber evidence="4">2.1.1.211</ecNumber>
    </recommendedName>
</protein>
<dbReference type="OrthoDB" id="10047021at2759"/>
<keyword evidence="12" id="KW-0694">RNA-binding</keyword>
<dbReference type="OMA" id="RCINIGE"/>
<dbReference type="PANTHER" id="PTHR21210:SF0">
    <property type="entry name" value="TRNA (URACIL-O(2)-)-METHYLTRANSFERASE-RELATED"/>
    <property type="match status" value="1"/>
</dbReference>
<feature type="domain" description="RRM" evidence="14">
    <location>
        <begin position="11"/>
        <end position="93"/>
    </location>
</feature>
<dbReference type="PROSITE" id="PS50102">
    <property type="entry name" value="RRM"/>
    <property type="match status" value="1"/>
</dbReference>
<evidence type="ECO:0000256" key="6">
    <source>
        <dbReference type="ARBA" id="ARBA00022490"/>
    </source>
</evidence>
<dbReference type="SMART" id="SM00360">
    <property type="entry name" value="RRM"/>
    <property type="match status" value="2"/>
</dbReference>
<dbReference type="PANTHER" id="PTHR21210">
    <property type="entry name" value="TRNA (URACIL-O(2)-)-METHYLTRANSFERASE-RELATED"/>
    <property type="match status" value="1"/>
</dbReference>
<comment type="subcellular location">
    <subcellularLocation>
        <location evidence="2">Cytoplasm</location>
    </subcellularLocation>
</comment>
<keyword evidence="7" id="KW-0489">Methyltransferase</keyword>
<comment type="similarity">
    <text evidence="3">Belongs to the TRM44 family.</text>
</comment>
<dbReference type="SUPFAM" id="SSF54928">
    <property type="entry name" value="RNA-binding domain, RBD"/>
    <property type="match status" value="2"/>
</dbReference>
<dbReference type="AlphaFoldDB" id="A0A3P6T111"/>
<evidence type="ECO:0000256" key="8">
    <source>
        <dbReference type="ARBA" id="ARBA00022679"/>
    </source>
</evidence>
<comment type="catalytic activity">
    <reaction evidence="11">
        <text>uridine(44) in tRNA(Ser) + S-adenosyl-L-methionine = 2'-O-methyluridine(44) in tRNA(Ser) + S-adenosyl-L-homocysteine + H(+)</text>
        <dbReference type="Rhea" id="RHEA:43100"/>
        <dbReference type="Rhea" id="RHEA-COMP:10339"/>
        <dbReference type="Rhea" id="RHEA-COMP:10340"/>
        <dbReference type="ChEBI" id="CHEBI:15378"/>
        <dbReference type="ChEBI" id="CHEBI:57856"/>
        <dbReference type="ChEBI" id="CHEBI:59789"/>
        <dbReference type="ChEBI" id="CHEBI:65315"/>
        <dbReference type="ChEBI" id="CHEBI:74478"/>
        <dbReference type="EC" id="2.1.1.211"/>
    </reaction>
</comment>
<dbReference type="InterPro" id="IPR011671">
    <property type="entry name" value="tRNA_uracil_MeTrfase"/>
</dbReference>
<dbReference type="GO" id="GO:0005737">
    <property type="term" value="C:cytoplasm"/>
    <property type="evidence" value="ECO:0007669"/>
    <property type="project" value="UniProtKB-SubCell"/>
</dbReference>
<comment type="function">
    <text evidence="1">Probable adenosyl-L-methionine (AdoMet)-dependent tRNA (uracil-O(2)-)-methyltransferase.</text>
</comment>
<keyword evidence="16" id="KW-1185">Reference proteome</keyword>
<keyword evidence="10" id="KW-0819">tRNA processing</keyword>
<dbReference type="InterPro" id="IPR035979">
    <property type="entry name" value="RBD_domain_sf"/>
</dbReference>
<evidence type="ECO:0000313" key="15">
    <source>
        <dbReference type="EMBL" id="VDK81652.1"/>
    </source>
</evidence>
<reference evidence="15 16" key="1">
    <citation type="submission" date="2018-08" db="EMBL/GenBank/DDBJ databases">
        <authorList>
            <person name="Laetsch R D."/>
            <person name="Stevens L."/>
            <person name="Kumar S."/>
            <person name="Blaxter L. M."/>
        </authorList>
    </citation>
    <scope>NUCLEOTIDE SEQUENCE [LARGE SCALE GENOMIC DNA]</scope>
</reference>
<evidence type="ECO:0000256" key="9">
    <source>
        <dbReference type="ARBA" id="ARBA00022691"/>
    </source>
</evidence>
<keyword evidence="6" id="KW-0963">Cytoplasm</keyword>
<gene>
    <name evidence="15" type="ORF">NLS_LOCUS5387</name>
</gene>
<evidence type="ECO:0000256" key="11">
    <source>
        <dbReference type="ARBA" id="ARBA00047957"/>
    </source>
</evidence>
<organism evidence="15 16">
    <name type="scientific">Litomosoides sigmodontis</name>
    <name type="common">Filarial nematode worm</name>
    <dbReference type="NCBI Taxonomy" id="42156"/>
    <lineage>
        <taxon>Eukaryota</taxon>
        <taxon>Metazoa</taxon>
        <taxon>Ecdysozoa</taxon>
        <taxon>Nematoda</taxon>
        <taxon>Chromadorea</taxon>
        <taxon>Rhabditida</taxon>
        <taxon>Spirurina</taxon>
        <taxon>Spiruromorpha</taxon>
        <taxon>Filarioidea</taxon>
        <taxon>Onchocercidae</taxon>
        <taxon>Litomosoides</taxon>
    </lineage>
</organism>
<dbReference type="Gene3D" id="3.30.70.330">
    <property type="match status" value="2"/>
</dbReference>
<evidence type="ECO:0000256" key="12">
    <source>
        <dbReference type="PROSITE-ProRule" id="PRU00176"/>
    </source>
</evidence>
<dbReference type="SUPFAM" id="SSF53335">
    <property type="entry name" value="S-adenosyl-L-methionine-dependent methyltransferases"/>
    <property type="match status" value="1"/>
</dbReference>
<dbReference type="Pfam" id="PF00076">
    <property type="entry name" value="RRM_1"/>
    <property type="match status" value="1"/>
</dbReference>
<name>A0A3P6T111_LITSI</name>
<dbReference type="Pfam" id="PF07757">
    <property type="entry name" value="AdoMet_MTase"/>
    <property type="match status" value="1"/>
</dbReference>
<evidence type="ECO:0000256" key="13">
    <source>
        <dbReference type="SAM" id="MobiDB-lite"/>
    </source>
</evidence>